<keyword evidence="4" id="KW-0812">Transmembrane</keyword>
<accession>A0A0J7L6D9</accession>
<dbReference type="EMBL" id="LBMM01000494">
    <property type="protein sequence ID" value="KMQ98216.1"/>
    <property type="molecule type" value="Genomic_DNA"/>
</dbReference>
<dbReference type="InterPro" id="IPR008518">
    <property type="entry name" value="Mff/Tango-11"/>
</dbReference>
<keyword evidence="7" id="KW-0175">Coiled coil</keyword>
<organism evidence="12 13">
    <name type="scientific">Lasius niger</name>
    <name type="common">Black garden ant</name>
    <dbReference type="NCBI Taxonomy" id="67767"/>
    <lineage>
        <taxon>Eukaryota</taxon>
        <taxon>Metazoa</taxon>
        <taxon>Ecdysozoa</taxon>
        <taxon>Arthropoda</taxon>
        <taxon>Hexapoda</taxon>
        <taxon>Insecta</taxon>
        <taxon>Pterygota</taxon>
        <taxon>Neoptera</taxon>
        <taxon>Endopterygota</taxon>
        <taxon>Hymenoptera</taxon>
        <taxon>Apocrita</taxon>
        <taxon>Aculeata</taxon>
        <taxon>Formicoidea</taxon>
        <taxon>Formicidae</taxon>
        <taxon>Formicinae</taxon>
        <taxon>Lasius</taxon>
        <taxon>Lasius</taxon>
    </lineage>
</organism>
<keyword evidence="13" id="KW-1185">Reference proteome</keyword>
<comment type="subcellular location">
    <subcellularLocation>
        <location evidence="1">Mitochondrion outer membrane</location>
        <topology evidence="1">Single-pass type IV membrane protein</topology>
    </subcellularLocation>
    <subcellularLocation>
        <location evidence="2">Peroxisome</location>
    </subcellularLocation>
</comment>
<evidence type="ECO:0000256" key="3">
    <source>
        <dbReference type="ARBA" id="ARBA00009806"/>
    </source>
</evidence>
<proteinExistence type="inferred from homology"/>
<evidence type="ECO:0000256" key="1">
    <source>
        <dbReference type="ARBA" id="ARBA00004200"/>
    </source>
</evidence>
<name>A0A0J7L6D9_LASNI</name>
<evidence type="ECO:0000256" key="10">
    <source>
        <dbReference type="ARBA" id="ARBA00023140"/>
    </source>
</evidence>
<evidence type="ECO:0000256" key="6">
    <source>
        <dbReference type="ARBA" id="ARBA00022989"/>
    </source>
</evidence>
<evidence type="ECO:0000256" key="8">
    <source>
        <dbReference type="ARBA" id="ARBA00023128"/>
    </source>
</evidence>
<dbReference type="Proteomes" id="UP000036403">
    <property type="component" value="Unassembled WGS sequence"/>
</dbReference>
<evidence type="ECO:0000256" key="7">
    <source>
        <dbReference type="ARBA" id="ARBA00023054"/>
    </source>
</evidence>
<dbReference type="PANTHER" id="PTHR16501:SF6">
    <property type="entry name" value="TRANSPORT AND GOLGI ORGANIZATION PROTEIN 11"/>
    <property type="match status" value="1"/>
</dbReference>
<reference evidence="12 13" key="1">
    <citation type="submission" date="2015-04" db="EMBL/GenBank/DDBJ databases">
        <title>Lasius niger genome sequencing.</title>
        <authorList>
            <person name="Konorov E.A."/>
            <person name="Nikitin M.A."/>
            <person name="Kirill M.V."/>
            <person name="Chang P."/>
        </authorList>
    </citation>
    <scope>NUCLEOTIDE SEQUENCE [LARGE SCALE GENOMIC DNA]</scope>
    <source>
        <tissue evidence="12">Whole</tissue>
    </source>
</reference>
<comment type="caution">
    <text evidence="12">The sequence shown here is derived from an EMBL/GenBank/DDBJ whole genome shotgun (WGS) entry which is preliminary data.</text>
</comment>
<keyword evidence="6" id="KW-1133">Transmembrane helix</keyword>
<dbReference type="PaxDb" id="67767-A0A0J7L6D9"/>
<gene>
    <name evidence="12" type="ORF">RF55_1426</name>
</gene>
<dbReference type="AlphaFoldDB" id="A0A0J7L6D9"/>
<dbReference type="Pfam" id="PF05644">
    <property type="entry name" value="Miff"/>
    <property type="match status" value="1"/>
</dbReference>
<keyword evidence="8" id="KW-0496">Mitochondrion</keyword>
<dbReference type="GO" id="GO:0005741">
    <property type="term" value="C:mitochondrial outer membrane"/>
    <property type="evidence" value="ECO:0007669"/>
    <property type="project" value="UniProtKB-SubCell"/>
</dbReference>
<dbReference type="InterPro" id="IPR039433">
    <property type="entry name" value="Mff-like_dom"/>
</dbReference>
<dbReference type="GO" id="GO:0005777">
    <property type="term" value="C:peroxisome"/>
    <property type="evidence" value="ECO:0007669"/>
    <property type="project" value="UniProtKB-SubCell"/>
</dbReference>
<evidence type="ECO:0000256" key="5">
    <source>
        <dbReference type="ARBA" id="ARBA00022787"/>
    </source>
</evidence>
<dbReference type="OrthoDB" id="5986838at2759"/>
<feature type="domain" description="Mff-like" evidence="11">
    <location>
        <begin position="16"/>
        <end position="127"/>
    </location>
</feature>
<dbReference type="PANTHER" id="PTHR16501">
    <property type="entry name" value="TRANSPORT AND GOLGI ORGANIZATION PROTEIN 11"/>
    <property type="match status" value="1"/>
</dbReference>
<evidence type="ECO:0000313" key="13">
    <source>
        <dbReference type="Proteomes" id="UP000036403"/>
    </source>
</evidence>
<evidence type="ECO:0000259" key="11">
    <source>
        <dbReference type="Pfam" id="PF05644"/>
    </source>
</evidence>
<comment type="similarity">
    <text evidence="3">Belongs to the Tango11 family.</text>
</comment>
<evidence type="ECO:0000256" key="9">
    <source>
        <dbReference type="ARBA" id="ARBA00023136"/>
    </source>
</evidence>
<keyword evidence="10" id="KW-0576">Peroxisome</keyword>
<protein>
    <submittedName>
        <fullName evidence="12">Transport and golgi organization protein 11-like protein</fullName>
    </submittedName>
</protein>
<evidence type="ECO:0000313" key="12">
    <source>
        <dbReference type="EMBL" id="KMQ98216.1"/>
    </source>
</evidence>
<sequence>MSKTHSPTHFNGEIDNFYDPNFDVDINKRMQVPKSIRVNGDYMDQDIAVTNTSAWNQMSTMEKLDMHVPERIVVLGQEQHLGTKAPPPEIVLENAVMRTEPAVVRVQTPPRVLTLDNHFFPAVDEEEPLHITEIVNPVNTRPRTYNTETQIVKHVREQTPSYNALDVSLPPSEEVQHLRRQVEIELLIEKEKGKKDFGDVCFAERSDVF</sequence>
<keyword evidence="5" id="KW-1000">Mitochondrion outer membrane</keyword>
<dbReference type="STRING" id="67767.A0A0J7L6D9"/>
<evidence type="ECO:0000256" key="4">
    <source>
        <dbReference type="ARBA" id="ARBA00022692"/>
    </source>
</evidence>
<keyword evidence="9" id="KW-0472">Membrane</keyword>
<evidence type="ECO:0000256" key="2">
    <source>
        <dbReference type="ARBA" id="ARBA00004275"/>
    </source>
</evidence>